<gene>
    <name evidence="3" type="ORF">VO01_16060</name>
</gene>
<feature type="signal peptide" evidence="2">
    <location>
        <begin position="1"/>
        <end position="18"/>
    </location>
</feature>
<name>A0A0D5CM83_9MICO</name>
<dbReference type="EMBL" id="CP011046">
    <property type="protein sequence ID" value="AJW80746.1"/>
    <property type="molecule type" value="Genomic_DNA"/>
</dbReference>
<dbReference type="AlphaFoldDB" id="A0A0D5CM83"/>
<keyword evidence="2" id="KW-0732">Signal</keyword>
<reference evidence="3 4" key="1">
    <citation type="journal article" date="2015" name="Genome Announc.">
        <title>Complete Genome Sequence of Clavibacter michiganensis subsp. insidiosus R1-1 Using PacBio Single-Molecule Real-Time Technology.</title>
        <authorList>
            <person name="Lu Y."/>
            <person name="Samac D.A."/>
            <person name="Glazebrook J."/>
            <person name="Ishimaru C.A."/>
        </authorList>
    </citation>
    <scope>NUCLEOTIDE SEQUENCE [LARGE SCALE GENOMIC DNA]</scope>
    <source>
        <strain evidence="3 4">R1-1</strain>
        <plasmid evidence="3 4">pCI3</plasmid>
    </source>
</reference>
<dbReference type="KEGG" id="cmh:VO01_16060"/>
<evidence type="ECO:0000313" key="3">
    <source>
        <dbReference type="EMBL" id="AJW80746.1"/>
    </source>
</evidence>
<sequence>MKMRLVPALMGSARLAWASTACDGVATASELSTAAATAATINRLRIGVLVIGFMADRFARCGGAGTPTEAAHGGYAAPTSPSASRSHSVRIGTDSEWKQAAADLFTVQSLLGNVANNINPLARSANEGRRCPKEAREVTAQCRKLVPQIEAAVRRVAGL</sequence>
<dbReference type="Proteomes" id="UP000032604">
    <property type="component" value="Plasmid pCI3"/>
</dbReference>
<proteinExistence type="predicted"/>
<accession>A0A0D5CM83</accession>
<feature type="chain" id="PRO_5038421359" description="Bacterial mobilisation domain-containing protein" evidence="2">
    <location>
        <begin position="19"/>
        <end position="159"/>
    </location>
</feature>
<evidence type="ECO:0008006" key="5">
    <source>
        <dbReference type="Google" id="ProtNLM"/>
    </source>
</evidence>
<evidence type="ECO:0000313" key="4">
    <source>
        <dbReference type="Proteomes" id="UP000032604"/>
    </source>
</evidence>
<geneLocation type="plasmid" evidence="3 4">
    <name>pCI3</name>
</geneLocation>
<evidence type="ECO:0000256" key="2">
    <source>
        <dbReference type="SAM" id="SignalP"/>
    </source>
</evidence>
<evidence type="ECO:0000256" key="1">
    <source>
        <dbReference type="SAM" id="MobiDB-lite"/>
    </source>
</evidence>
<organism evidence="3 4">
    <name type="scientific">Clavibacter michiganensis subsp. insidiosus</name>
    <dbReference type="NCBI Taxonomy" id="33014"/>
    <lineage>
        <taxon>Bacteria</taxon>
        <taxon>Bacillati</taxon>
        <taxon>Actinomycetota</taxon>
        <taxon>Actinomycetes</taxon>
        <taxon>Micrococcales</taxon>
        <taxon>Microbacteriaceae</taxon>
        <taxon>Clavibacter</taxon>
    </lineage>
</organism>
<keyword evidence="3" id="KW-0614">Plasmid</keyword>
<protein>
    <recommendedName>
        <fullName evidence="5">Bacterial mobilisation domain-containing protein</fullName>
    </recommendedName>
</protein>
<dbReference type="HOGENOM" id="CLU_1657740_0_0_11"/>
<feature type="region of interest" description="Disordered" evidence="1">
    <location>
        <begin position="70"/>
        <end position="90"/>
    </location>
</feature>